<evidence type="ECO:0000313" key="2">
    <source>
        <dbReference type="EMBL" id="GJT25831.1"/>
    </source>
</evidence>
<feature type="region of interest" description="Disordered" evidence="1">
    <location>
        <begin position="31"/>
        <end position="57"/>
    </location>
</feature>
<organism evidence="2 3">
    <name type="scientific">Tanacetum coccineum</name>
    <dbReference type="NCBI Taxonomy" id="301880"/>
    <lineage>
        <taxon>Eukaryota</taxon>
        <taxon>Viridiplantae</taxon>
        <taxon>Streptophyta</taxon>
        <taxon>Embryophyta</taxon>
        <taxon>Tracheophyta</taxon>
        <taxon>Spermatophyta</taxon>
        <taxon>Magnoliopsida</taxon>
        <taxon>eudicotyledons</taxon>
        <taxon>Gunneridae</taxon>
        <taxon>Pentapetalae</taxon>
        <taxon>asterids</taxon>
        <taxon>campanulids</taxon>
        <taxon>Asterales</taxon>
        <taxon>Asteraceae</taxon>
        <taxon>Asteroideae</taxon>
        <taxon>Anthemideae</taxon>
        <taxon>Anthemidinae</taxon>
        <taxon>Tanacetum</taxon>
    </lineage>
</organism>
<evidence type="ECO:0000256" key="1">
    <source>
        <dbReference type="SAM" id="MobiDB-lite"/>
    </source>
</evidence>
<reference evidence="2" key="1">
    <citation type="journal article" date="2022" name="Int. J. Mol. Sci.">
        <title>Draft Genome of Tanacetum Coccineum: Genomic Comparison of Closely Related Tanacetum-Family Plants.</title>
        <authorList>
            <person name="Yamashiro T."/>
            <person name="Shiraishi A."/>
            <person name="Nakayama K."/>
            <person name="Satake H."/>
        </authorList>
    </citation>
    <scope>NUCLEOTIDE SEQUENCE</scope>
</reference>
<feature type="compositionally biased region" description="Polar residues" evidence="1">
    <location>
        <begin position="35"/>
        <end position="47"/>
    </location>
</feature>
<sequence>MVSLRRLRSDAVTQLLTQSLVRSDNVARNCDAVSKHSSPNSSYGQGTSKEERNGTTLVASSAGGVDAEALTKLMMNEYAMVNYTYNVQKSQSITELLQMKIVELKLKAKELKI</sequence>
<evidence type="ECO:0000313" key="3">
    <source>
        <dbReference type="Proteomes" id="UP001151760"/>
    </source>
</evidence>
<protein>
    <submittedName>
        <fullName evidence="2">Uncharacterized protein</fullName>
    </submittedName>
</protein>
<name>A0ABQ5CIZ1_9ASTR</name>
<comment type="caution">
    <text evidence="2">The sequence shown here is derived from an EMBL/GenBank/DDBJ whole genome shotgun (WGS) entry which is preliminary data.</text>
</comment>
<dbReference type="Proteomes" id="UP001151760">
    <property type="component" value="Unassembled WGS sequence"/>
</dbReference>
<proteinExistence type="predicted"/>
<keyword evidence="3" id="KW-1185">Reference proteome</keyword>
<gene>
    <name evidence="2" type="ORF">Tco_0895768</name>
</gene>
<reference evidence="2" key="2">
    <citation type="submission" date="2022-01" db="EMBL/GenBank/DDBJ databases">
        <authorList>
            <person name="Yamashiro T."/>
            <person name="Shiraishi A."/>
            <person name="Satake H."/>
            <person name="Nakayama K."/>
        </authorList>
    </citation>
    <scope>NUCLEOTIDE SEQUENCE</scope>
</reference>
<dbReference type="EMBL" id="BQNB010014244">
    <property type="protein sequence ID" value="GJT25831.1"/>
    <property type="molecule type" value="Genomic_DNA"/>
</dbReference>
<accession>A0ABQ5CIZ1</accession>